<name>C9ZU88_TRYB9</name>
<dbReference type="Gene3D" id="1.25.10.10">
    <property type="entry name" value="Leucine-rich Repeat Variant"/>
    <property type="match status" value="1"/>
</dbReference>
<dbReference type="KEGG" id="tbg:TbgDal_VII8290"/>
<dbReference type="InterPro" id="IPR052616">
    <property type="entry name" value="SYO1-like"/>
</dbReference>
<evidence type="ECO:0000256" key="1">
    <source>
        <dbReference type="SAM" id="MobiDB-lite"/>
    </source>
</evidence>
<feature type="compositionally biased region" description="Low complexity" evidence="1">
    <location>
        <begin position="174"/>
        <end position="186"/>
    </location>
</feature>
<reference evidence="3" key="1">
    <citation type="journal article" date="2010" name="PLoS Negl. Trop. Dis.">
        <title>The genome sequence of Trypanosoma brucei gambiense, causative agent of chronic human african trypanosomiasis.</title>
        <authorList>
            <person name="Jackson A.P."/>
            <person name="Sanders M."/>
            <person name="Berry A."/>
            <person name="McQuillan J."/>
            <person name="Aslett M.A."/>
            <person name="Quail M.A."/>
            <person name="Chukualim B."/>
            <person name="Capewell P."/>
            <person name="MacLeod A."/>
            <person name="Melville S.E."/>
            <person name="Gibson W."/>
            <person name="Barry J.D."/>
            <person name="Berriman M."/>
            <person name="Hertz-Fowler C."/>
        </authorList>
    </citation>
    <scope>NUCLEOTIDE SEQUENCE [LARGE SCALE GENOMIC DNA]</scope>
    <source>
        <strain evidence="3">MHOM/CI/86/DAL972</strain>
    </source>
</reference>
<sequence length="964" mass="104342">MGAHSKRGFRPKRHTAPNARNKHNASNYTDKASEGAGISAAPSCVAKLYAERWEEMEEGCMNIISFALQPQAHATLLSHGVPQRLAELLLAAEPANPHVQLSSRQEGEGQAEEEGEAELNADARQVITRRGLLHIKSAAAGALRNMIVSGSDDVVVDTLAGATISTCALSQKQGAGNEKGSNSNNNGRGGPNLTTPLETKDERVNFCEGLVKLLIDTWESATESRRRGITSYSAIVNRRLGGAGTDTIAEYDDGNDNNAADASSCKSIIASADLDNMPPFSLLRALEEILQLIAVCVEGNEQIANAFSTAHAAKSLLCVIEAATGAAWEALQPQQQSVEPPLSHSFGSNEEEALVWIQHYRRREAEIFAAVAVAGSEVLHVLSGENEALSTLLLSAEAMAPHQSFLTAALDAEQAKAWLEAEVCSLKTALASARGTGANANVMEEIESCGTEDALILSVTRHNVLYQLCEVSLHVQGTLMNTSPTSVNAARVLPLVVTVLNAHPPHDEWSRTVPLLMQTCTLSEGVRTYYLARAQHRLRCVQAAVHVLHVVVDVICSLNEPNVDDEVAFRQNEAAKLLYSNNAMFVVGKLMRDALRMPTTTSDETGAGDVNNASCSAGIGGNCATTTFAAVQQQHEEDVVVEQALRAAAGTSGSGSLITKLQRLVLSNEVGVWGLANTLLLMVGWKDLGDAPSSIWRAIINALERRAQLLSREVQEDTSEAGVITPAHSPSSYSSSGKAKGVYLLLQLESLVQMLWTLQRKQTAEAGGPLQVVNHLSARPADVDIVTRLAWEPAASTQQRQACVGVACSVCASLHTTEATEAAARFALGALQAEKLNPQAGRAAPVEINCPPPPGPREERRRWLMNFTKADGEWRVRCEAANQIMDLFLDEQHHETVYLPLRIQQALVLFIQQFQAYSKRRSQQQRDMMRNYKVVLPDFDEEGNLSEVVENLTAFVDYKKQFMR</sequence>
<evidence type="ECO:0000313" key="2">
    <source>
        <dbReference type="EMBL" id="CBH12974.1"/>
    </source>
</evidence>
<dbReference type="PANTHER" id="PTHR13347:SF1">
    <property type="entry name" value="HEAT REPEAT-CONTAINING PROTEIN 3"/>
    <property type="match status" value="1"/>
</dbReference>
<evidence type="ECO:0000313" key="3">
    <source>
        <dbReference type="Proteomes" id="UP000002316"/>
    </source>
</evidence>
<organism evidence="2 3">
    <name type="scientific">Trypanosoma brucei gambiense (strain MHOM/CI/86/DAL972)</name>
    <dbReference type="NCBI Taxonomy" id="679716"/>
    <lineage>
        <taxon>Eukaryota</taxon>
        <taxon>Discoba</taxon>
        <taxon>Euglenozoa</taxon>
        <taxon>Kinetoplastea</taxon>
        <taxon>Metakinetoplastina</taxon>
        <taxon>Trypanosomatida</taxon>
        <taxon>Trypanosomatidae</taxon>
        <taxon>Trypanosoma</taxon>
    </lineage>
</organism>
<feature type="region of interest" description="Disordered" evidence="1">
    <location>
        <begin position="171"/>
        <end position="199"/>
    </location>
</feature>
<protein>
    <submittedName>
        <fullName evidence="2">Uncharacterized protein</fullName>
    </submittedName>
</protein>
<accession>C9ZU88</accession>
<feature type="compositionally biased region" description="Basic residues" evidence="1">
    <location>
        <begin position="1"/>
        <end position="23"/>
    </location>
</feature>
<feature type="region of interest" description="Disordered" evidence="1">
    <location>
        <begin position="1"/>
        <end position="36"/>
    </location>
</feature>
<feature type="region of interest" description="Disordered" evidence="1">
    <location>
        <begin position="97"/>
        <end position="117"/>
    </location>
</feature>
<dbReference type="GO" id="GO:0051082">
    <property type="term" value="F:unfolded protein binding"/>
    <property type="evidence" value="ECO:0007669"/>
    <property type="project" value="TreeGrafter"/>
</dbReference>
<gene>
    <name evidence="2" type="ORF">TbgDal_VII8290</name>
</gene>
<dbReference type="GO" id="GO:0006606">
    <property type="term" value="P:protein import into nucleus"/>
    <property type="evidence" value="ECO:0007669"/>
    <property type="project" value="TreeGrafter"/>
</dbReference>
<proteinExistence type="predicted"/>
<dbReference type="PANTHER" id="PTHR13347">
    <property type="entry name" value="HEAT REPEAT-CONTAINING PROTEIN 3"/>
    <property type="match status" value="1"/>
</dbReference>
<dbReference type="VEuPathDB" id="TriTrypDB:Tbg972.7.8290"/>
<dbReference type="Proteomes" id="UP000002316">
    <property type="component" value="Chromosome 7"/>
</dbReference>
<dbReference type="OrthoDB" id="272598at2759"/>
<dbReference type="EMBL" id="FN554970">
    <property type="protein sequence ID" value="CBH12974.1"/>
    <property type="molecule type" value="Genomic_DNA"/>
</dbReference>
<dbReference type="InterPro" id="IPR011989">
    <property type="entry name" value="ARM-like"/>
</dbReference>
<dbReference type="GeneID" id="23863161"/>
<dbReference type="AlphaFoldDB" id="C9ZU88"/>
<dbReference type="RefSeq" id="XP_011775253.1">
    <property type="nucleotide sequence ID" value="XM_011776951.1"/>
</dbReference>
<dbReference type="GO" id="GO:0042273">
    <property type="term" value="P:ribosomal large subunit biogenesis"/>
    <property type="evidence" value="ECO:0007669"/>
    <property type="project" value="TreeGrafter"/>
</dbReference>